<accession>A0A7W7N4J5</accession>
<dbReference type="PANTHER" id="PTHR34128:SF2">
    <property type="entry name" value="CYTOCHROME C-TYPE BIOGENESIS PROTEIN CCME HOMOLOG, MITOCHONDRIAL"/>
    <property type="match status" value="1"/>
</dbReference>
<keyword evidence="8 10" id="KW-0408">Iron</keyword>
<dbReference type="InterPro" id="IPR036127">
    <property type="entry name" value="CcmE-like_sf"/>
</dbReference>
<dbReference type="PANTHER" id="PTHR34128">
    <property type="entry name" value="CYTOCHROME C-TYPE BIOGENESIS PROTEIN CCME HOMOLOG, MITOCHONDRIAL"/>
    <property type="match status" value="1"/>
</dbReference>
<evidence type="ECO:0000313" key="13">
    <source>
        <dbReference type="EMBL" id="MBB4798466.1"/>
    </source>
</evidence>
<dbReference type="GO" id="GO:0017004">
    <property type="term" value="P:cytochrome complex assembly"/>
    <property type="evidence" value="ECO:0007669"/>
    <property type="project" value="UniProtKB-KW"/>
</dbReference>
<feature type="topological domain" description="Cytoplasmic" evidence="10">
    <location>
        <begin position="1"/>
        <end position="13"/>
    </location>
</feature>
<evidence type="ECO:0000256" key="1">
    <source>
        <dbReference type="ARBA" id="ARBA00004370"/>
    </source>
</evidence>
<dbReference type="GO" id="GO:0005886">
    <property type="term" value="C:plasma membrane"/>
    <property type="evidence" value="ECO:0007669"/>
    <property type="project" value="UniProtKB-SubCell"/>
</dbReference>
<dbReference type="Gene3D" id="2.40.50.140">
    <property type="entry name" value="Nucleic acid-binding proteins"/>
    <property type="match status" value="1"/>
</dbReference>
<dbReference type="AlphaFoldDB" id="A0A7W7N4J5"/>
<dbReference type="EMBL" id="JACHKY010000003">
    <property type="protein sequence ID" value="MBB4798466.1"/>
    <property type="molecule type" value="Genomic_DNA"/>
</dbReference>
<feature type="region of interest" description="Disordered" evidence="12">
    <location>
        <begin position="135"/>
        <end position="163"/>
    </location>
</feature>
<evidence type="ECO:0000256" key="3">
    <source>
        <dbReference type="ARBA" id="ARBA00022692"/>
    </source>
</evidence>
<evidence type="ECO:0000256" key="10">
    <source>
        <dbReference type="HAMAP-Rule" id="MF_01959"/>
    </source>
</evidence>
<keyword evidence="9 10" id="KW-0472">Membrane</keyword>
<comment type="similarity">
    <text evidence="10">Belongs to the CcmE/CycJ family.</text>
</comment>
<reference evidence="13 14" key="1">
    <citation type="submission" date="2020-08" db="EMBL/GenBank/DDBJ databases">
        <title>Functional genomics of gut bacteria from endangered species of beetles.</title>
        <authorList>
            <person name="Carlos-Shanley C."/>
        </authorList>
    </citation>
    <scope>NUCLEOTIDE SEQUENCE [LARGE SCALE GENOMIC DNA]</scope>
    <source>
        <strain evidence="13 14">S00123</strain>
    </source>
</reference>
<evidence type="ECO:0000256" key="6">
    <source>
        <dbReference type="ARBA" id="ARBA00022968"/>
    </source>
</evidence>
<dbReference type="GO" id="GO:0020037">
    <property type="term" value="F:heme binding"/>
    <property type="evidence" value="ECO:0007669"/>
    <property type="project" value="InterPro"/>
</dbReference>
<evidence type="ECO:0000256" key="7">
    <source>
        <dbReference type="ARBA" id="ARBA00022989"/>
    </source>
</evidence>
<dbReference type="HAMAP" id="MF_01959">
    <property type="entry name" value="CcmE"/>
    <property type="match status" value="1"/>
</dbReference>
<dbReference type="SUPFAM" id="SSF82093">
    <property type="entry name" value="Heme chaperone CcmE"/>
    <property type="match status" value="1"/>
</dbReference>
<keyword evidence="6 10" id="KW-0735">Signal-anchor</keyword>
<sequence>MSWLPKSPKARRRLWIVAAAAPVLALAVGLSLWAMKDNVTYFFSPSEVTEEAAPVGRVIRLGGLVEAGSVVKGADGTVVFVVTDNVGTSTVSYHGDLPDLFREGQGIVAQGSFRPDRVFEASQVLAKHDETYMPREVADRLKEKGEWRPETGEAPPSQASRSL</sequence>
<evidence type="ECO:0000256" key="11">
    <source>
        <dbReference type="PIRSR" id="PIRSR604329-50"/>
    </source>
</evidence>
<dbReference type="GO" id="GO:0017003">
    <property type="term" value="P:protein-heme linkage"/>
    <property type="evidence" value="ECO:0007669"/>
    <property type="project" value="UniProtKB-UniRule"/>
</dbReference>
<comment type="caution">
    <text evidence="13">The sequence shown here is derived from an EMBL/GenBank/DDBJ whole genome shotgun (WGS) entry which is preliminary data.</text>
</comment>
<evidence type="ECO:0000256" key="9">
    <source>
        <dbReference type="ARBA" id="ARBA00023136"/>
    </source>
</evidence>
<dbReference type="Proteomes" id="UP000539957">
    <property type="component" value="Unassembled WGS sequence"/>
</dbReference>
<keyword evidence="10" id="KW-1003">Cell membrane</keyword>
<evidence type="ECO:0000313" key="14">
    <source>
        <dbReference type="Proteomes" id="UP000539957"/>
    </source>
</evidence>
<feature type="topological domain" description="Extracellular" evidence="10">
    <location>
        <begin position="35"/>
        <end position="163"/>
    </location>
</feature>
<evidence type="ECO:0000256" key="8">
    <source>
        <dbReference type="ARBA" id="ARBA00023004"/>
    </source>
</evidence>
<dbReference type="NCBIfam" id="NF009727">
    <property type="entry name" value="PRK13254.1-1"/>
    <property type="match status" value="1"/>
</dbReference>
<dbReference type="InterPro" id="IPR004329">
    <property type="entry name" value="CcmE"/>
</dbReference>
<gene>
    <name evidence="10" type="primary">ccmE</name>
    <name evidence="10" type="synonym">cycJ</name>
    <name evidence="13" type="ORF">HNP32_002210</name>
</gene>
<keyword evidence="3 10" id="KW-0812">Transmembrane</keyword>
<keyword evidence="14" id="KW-1185">Reference proteome</keyword>
<comment type="function">
    <text evidence="10">Heme chaperone required for the biogenesis of c-type cytochromes. Transiently binds heme delivered by CcmC and transfers the heme to apo-cytochromes in a process facilitated by CcmF and CcmH.</text>
</comment>
<keyword evidence="4 10" id="KW-0479">Metal-binding</keyword>
<proteinExistence type="inferred from homology"/>
<protein>
    <recommendedName>
        <fullName evidence="10">Cytochrome c-type biogenesis protein CcmE</fullName>
    </recommendedName>
    <alternativeName>
        <fullName evidence="10">Cytochrome c maturation protein E</fullName>
    </alternativeName>
    <alternativeName>
        <fullName evidence="10">Heme chaperone CcmE</fullName>
    </alternativeName>
</protein>
<feature type="binding site" description="axial binding residue" evidence="10 11">
    <location>
        <position position="132"/>
    </location>
    <ligand>
        <name>heme</name>
        <dbReference type="ChEBI" id="CHEBI:30413"/>
    </ligand>
    <ligandPart>
        <name>Fe</name>
        <dbReference type="ChEBI" id="CHEBI:18248"/>
    </ligandPart>
</feature>
<keyword evidence="7 10" id="KW-1133">Transmembrane helix</keyword>
<keyword evidence="2 10" id="KW-0349">Heme</keyword>
<dbReference type="Pfam" id="PF03100">
    <property type="entry name" value="CcmE"/>
    <property type="match status" value="1"/>
</dbReference>
<organism evidence="13 14">
    <name type="scientific">Brevundimonas bullata</name>
    <dbReference type="NCBI Taxonomy" id="13160"/>
    <lineage>
        <taxon>Bacteria</taxon>
        <taxon>Pseudomonadati</taxon>
        <taxon>Pseudomonadota</taxon>
        <taxon>Alphaproteobacteria</taxon>
        <taxon>Caulobacterales</taxon>
        <taxon>Caulobacteraceae</taxon>
        <taxon>Brevundimonas</taxon>
    </lineage>
</organism>
<evidence type="ECO:0000256" key="5">
    <source>
        <dbReference type="ARBA" id="ARBA00022748"/>
    </source>
</evidence>
<evidence type="ECO:0000256" key="4">
    <source>
        <dbReference type="ARBA" id="ARBA00022723"/>
    </source>
</evidence>
<name>A0A7W7N4J5_9CAUL</name>
<dbReference type="NCBIfam" id="NF009731">
    <property type="entry name" value="PRK13254.1-5"/>
    <property type="match status" value="1"/>
</dbReference>
<keyword evidence="5 10" id="KW-0201">Cytochrome c-type biogenesis</keyword>
<evidence type="ECO:0000256" key="12">
    <source>
        <dbReference type="SAM" id="MobiDB-lite"/>
    </source>
</evidence>
<dbReference type="InterPro" id="IPR012340">
    <property type="entry name" value="NA-bd_OB-fold"/>
</dbReference>
<feature type="binding site" description="covalent" evidence="10 11">
    <location>
        <position position="128"/>
    </location>
    <ligand>
        <name>heme</name>
        <dbReference type="ChEBI" id="CHEBI:30413"/>
    </ligand>
</feature>
<feature type="compositionally biased region" description="Basic and acidic residues" evidence="12">
    <location>
        <begin position="135"/>
        <end position="151"/>
    </location>
</feature>
<comment type="subcellular location">
    <subcellularLocation>
        <location evidence="10">Cell membrane</location>
        <topology evidence="10">Single-pass type II membrane protein</topology>
    </subcellularLocation>
    <subcellularLocation>
        <location evidence="1">Membrane</location>
    </subcellularLocation>
</comment>
<evidence type="ECO:0000256" key="2">
    <source>
        <dbReference type="ARBA" id="ARBA00022617"/>
    </source>
</evidence>
<dbReference type="RefSeq" id="WP_184269936.1">
    <property type="nucleotide sequence ID" value="NZ_JACHKY010000003.1"/>
</dbReference>
<dbReference type="GO" id="GO:0046872">
    <property type="term" value="F:metal ion binding"/>
    <property type="evidence" value="ECO:0007669"/>
    <property type="project" value="UniProtKB-KW"/>
</dbReference>